<dbReference type="AlphaFoldDB" id="A0AAD9ZYM0"/>
<accession>A0AAD9ZYM0</accession>
<dbReference type="EMBL" id="JANJYJ010000008">
    <property type="protein sequence ID" value="KAK3195521.1"/>
    <property type="molecule type" value="Genomic_DNA"/>
</dbReference>
<evidence type="ECO:0008006" key="3">
    <source>
        <dbReference type="Google" id="ProtNLM"/>
    </source>
</evidence>
<dbReference type="InterPro" id="IPR038765">
    <property type="entry name" value="Papain-like_cys_pep_sf"/>
</dbReference>
<gene>
    <name evidence="1" type="ORF">Dsin_026831</name>
</gene>
<keyword evidence="2" id="KW-1185">Reference proteome</keyword>
<evidence type="ECO:0000313" key="1">
    <source>
        <dbReference type="EMBL" id="KAK3195521.1"/>
    </source>
</evidence>
<dbReference type="SUPFAM" id="SSF54001">
    <property type="entry name" value="Cysteine proteinases"/>
    <property type="match status" value="1"/>
</dbReference>
<dbReference type="Gene3D" id="1.10.418.20">
    <property type="match status" value="1"/>
</dbReference>
<reference evidence="1" key="1">
    <citation type="journal article" date="2023" name="Plant J.">
        <title>Genome sequences and population genomics provide insights into the demographic history, inbreeding, and mutation load of two 'living fossil' tree species of Dipteronia.</title>
        <authorList>
            <person name="Feng Y."/>
            <person name="Comes H.P."/>
            <person name="Chen J."/>
            <person name="Zhu S."/>
            <person name="Lu R."/>
            <person name="Zhang X."/>
            <person name="Li P."/>
            <person name="Qiu J."/>
            <person name="Olsen K.M."/>
            <person name="Qiu Y."/>
        </authorList>
    </citation>
    <scope>NUCLEOTIDE SEQUENCE</scope>
    <source>
        <strain evidence="1">NBL</strain>
    </source>
</reference>
<protein>
    <recommendedName>
        <fullName evidence="3">Ubiquitin-like protease family profile domain-containing protein</fullName>
    </recommendedName>
</protein>
<sequence length="187" mass="21684">MPSSRKEYLVGLERQIKEIESLLSLDFNTVCIVGICGIGGSECCISSWKKMICLASLHSSTLHPSLVQISLVIGCHRYEIDDNLLFGFSKRFYGWFFDEYYATVLGLSYYHSHNGNQSDTSMLQWERVQVPMQSTNVECGYYVLRFMKDIITDSSVLTENFHGKRTYTQKEINEVRDEWMLEIKQMI</sequence>
<proteinExistence type="predicted"/>
<name>A0AAD9ZYM0_9ROSI</name>
<organism evidence="1 2">
    <name type="scientific">Dipteronia sinensis</name>
    <dbReference type="NCBI Taxonomy" id="43782"/>
    <lineage>
        <taxon>Eukaryota</taxon>
        <taxon>Viridiplantae</taxon>
        <taxon>Streptophyta</taxon>
        <taxon>Embryophyta</taxon>
        <taxon>Tracheophyta</taxon>
        <taxon>Spermatophyta</taxon>
        <taxon>Magnoliopsida</taxon>
        <taxon>eudicotyledons</taxon>
        <taxon>Gunneridae</taxon>
        <taxon>Pentapetalae</taxon>
        <taxon>rosids</taxon>
        <taxon>malvids</taxon>
        <taxon>Sapindales</taxon>
        <taxon>Sapindaceae</taxon>
        <taxon>Hippocastanoideae</taxon>
        <taxon>Acereae</taxon>
        <taxon>Dipteronia</taxon>
    </lineage>
</organism>
<comment type="caution">
    <text evidence="1">The sequence shown here is derived from an EMBL/GenBank/DDBJ whole genome shotgun (WGS) entry which is preliminary data.</text>
</comment>
<dbReference type="Proteomes" id="UP001281410">
    <property type="component" value="Unassembled WGS sequence"/>
</dbReference>
<evidence type="ECO:0000313" key="2">
    <source>
        <dbReference type="Proteomes" id="UP001281410"/>
    </source>
</evidence>